<comment type="caution">
    <text evidence="1">The sequence shown here is derived from an EMBL/GenBank/DDBJ whole genome shotgun (WGS) entry which is preliminary data.</text>
</comment>
<sequence length="58" mass="6751">RLSLSSHLFFSPTRRCPTCYSSTSPRLAPPALCFNSHHLQKAVFALESRFHSHYKFKR</sequence>
<dbReference type="Proteomes" id="UP000807469">
    <property type="component" value="Unassembled WGS sequence"/>
</dbReference>
<keyword evidence="2" id="KW-1185">Reference proteome</keyword>
<dbReference type="AlphaFoldDB" id="A0A9P6CUH5"/>
<reference evidence="1" key="1">
    <citation type="submission" date="2020-11" db="EMBL/GenBank/DDBJ databases">
        <authorList>
            <consortium name="DOE Joint Genome Institute"/>
            <person name="Ahrendt S."/>
            <person name="Riley R."/>
            <person name="Andreopoulos W."/>
            <person name="Labutti K."/>
            <person name="Pangilinan J."/>
            <person name="Ruiz-Duenas F.J."/>
            <person name="Barrasa J.M."/>
            <person name="Sanchez-Garcia M."/>
            <person name="Camarero S."/>
            <person name="Miyauchi S."/>
            <person name="Serrano A."/>
            <person name="Linde D."/>
            <person name="Babiker R."/>
            <person name="Drula E."/>
            <person name="Ayuso-Fernandez I."/>
            <person name="Pacheco R."/>
            <person name="Padilla G."/>
            <person name="Ferreira P."/>
            <person name="Barriuso J."/>
            <person name="Kellner H."/>
            <person name="Castanera R."/>
            <person name="Alfaro M."/>
            <person name="Ramirez L."/>
            <person name="Pisabarro A.G."/>
            <person name="Kuo A."/>
            <person name="Tritt A."/>
            <person name="Lipzen A."/>
            <person name="He G."/>
            <person name="Yan M."/>
            <person name="Ng V."/>
            <person name="Cullen D."/>
            <person name="Martin F."/>
            <person name="Rosso M.-N."/>
            <person name="Henrissat B."/>
            <person name="Hibbett D."/>
            <person name="Martinez A.T."/>
            <person name="Grigoriev I.V."/>
        </authorList>
    </citation>
    <scope>NUCLEOTIDE SEQUENCE</scope>
    <source>
        <strain evidence="1">CIRM-BRFM 674</strain>
    </source>
</reference>
<name>A0A9P6CUH5_9AGAR</name>
<evidence type="ECO:0000313" key="2">
    <source>
        <dbReference type="Proteomes" id="UP000807469"/>
    </source>
</evidence>
<evidence type="ECO:0000313" key="1">
    <source>
        <dbReference type="EMBL" id="KAF9473169.1"/>
    </source>
</evidence>
<gene>
    <name evidence="1" type="ORF">BDN70DRAFT_886117</name>
</gene>
<feature type="non-terminal residue" evidence="1">
    <location>
        <position position="1"/>
    </location>
</feature>
<accession>A0A9P6CUH5</accession>
<organism evidence="1 2">
    <name type="scientific">Pholiota conissans</name>
    <dbReference type="NCBI Taxonomy" id="109636"/>
    <lineage>
        <taxon>Eukaryota</taxon>
        <taxon>Fungi</taxon>
        <taxon>Dikarya</taxon>
        <taxon>Basidiomycota</taxon>
        <taxon>Agaricomycotina</taxon>
        <taxon>Agaricomycetes</taxon>
        <taxon>Agaricomycetidae</taxon>
        <taxon>Agaricales</taxon>
        <taxon>Agaricineae</taxon>
        <taxon>Strophariaceae</taxon>
        <taxon>Pholiota</taxon>
    </lineage>
</organism>
<proteinExistence type="predicted"/>
<dbReference type="EMBL" id="MU155465">
    <property type="protein sequence ID" value="KAF9473169.1"/>
    <property type="molecule type" value="Genomic_DNA"/>
</dbReference>
<protein>
    <submittedName>
        <fullName evidence="1">Uncharacterized protein</fullName>
    </submittedName>
</protein>